<keyword evidence="5" id="KW-1185">Reference proteome</keyword>
<gene>
    <name evidence="4" type="ORF">AB0E61_18525</name>
</gene>
<evidence type="ECO:0000256" key="1">
    <source>
        <dbReference type="SAM" id="MobiDB-lite"/>
    </source>
</evidence>
<feature type="compositionally biased region" description="Low complexity" evidence="1">
    <location>
        <begin position="402"/>
        <end position="415"/>
    </location>
</feature>
<keyword evidence="2" id="KW-0812">Transmembrane</keyword>
<evidence type="ECO:0000313" key="4">
    <source>
        <dbReference type="EMBL" id="MEU3712077.1"/>
    </source>
</evidence>
<keyword evidence="2" id="KW-1133">Transmembrane helix</keyword>
<feature type="region of interest" description="Disordered" evidence="1">
    <location>
        <begin position="374"/>
        <end position="443"/>
    </location>
</feature>
<organism evidence="4 5">
    <name type="scientific">Streptomyces catenulae</name>
    <dbReference type="NCBI Taxonomy" id="66875"/>
    <lineage>
        <taxon>Bacteria</taxon>
        <taxon>Bacillati</taxon>
        <taxon>Actinomycetota</taxon>
        <taxon>Actinomycetes</taxon>
        <taxon>Kitasatosporales</taxon>
        <taxon>Streptomycetaceae</taxon>
        <taxon>Streptomyces</taxon>
    </lineage>
</organism>
<dbReference type="InterPro" id="IPR046542">
    <property type="entry name" value="DUF6801"/>
</dbReference>
<comment type="caution">
    <text evidence="4">The sequence shown here is derived from an EMBL/GenBank/DDBJ whole genome shotgun (WGS) entry which is preliminary data.</text>
</comment>
<evidence type="ECO:0000313" key="5">
    <source>
        <dbReference type="Proteomes" id="UP001550853"/>
    </source>
</evidence>
<dbReference type="Proteomes" id="UP001550853">
    <property type="component" value="Unassembled WGS sequence"/>
</dbReference>
<reference evidence="4 5" key="1">
    <citation type="submission" date="2024-06" db="EMBL/GenBank/DDBJ databases">
        <title>The Natural Products Discovery Center: Release of the First 8490 Sequenced Strains for Exploring Actinobacteria Biosynthetic Diversity.</title>
        <authorList>
            <person name="Kalkreuter E."/>
            <person name="Kautsar S.A."/>
            <person name="Yang D."/>
            <person name="Bader C.D."/>
            <person name="Teijaro C.N."/>
            <person name="Fluegel L."/>
            <person name="Davis C.M."/>
            <person name="Simpson J.R."/>
            <person name="Lauterbach L."/>
            <person name="Steele A.D."/>
            <person name="Gui C."/>
            <person name="Meng S."/>
            <person name="Li G."/>
            <person name="Viehrig K."/>
            <person name="Ye F."/>
            <person name="Su P."/>
            <person name="Kiefer A.F."/>
            <person name="Nichols A."/>
            <person name="Cepeda A.J."/>
            <person name="Yan W."/>
            <person name="Fan B."/>
            <person name="Jiang Y."/>
            <person name="Adhikari A."/>
            <person name="Zheng C.-J."/>
            <person name="Schuster L."/>
            <person name="Cowan T.M."/>
            <person name="Smanski M.J."/>
            <person name="Chevrette M.G."/>
            <person name="De Carvalho L.P.S."/>
            <person name="Shen B."/>
        </authorList>
    </citation>
    <scope>NUCLEOTIDE SEQUENCE [LARGE SCALE GENOMIC DNA]</scope>
    <source>
        <strain evidence="4 5">NPDC033039</strain>
    </source>
</reference>
<accession>A0ABV2Z261</accession>
<feature type="domain" description="DUF6801" evidence="3">
    <location>
        <begin position="45"/>
        <end position="192"/>
    </location>
</feature>
<evidence type="ECO:0000256" key="2">
    <source>
        <dbReference type="SAM" id="Phobius"/>
    </source>
</evidence>
<dbReference type="RefSeq" id="WP_157847984.1">
    <property type="nucleotide sequence ID" value="NZ_JBEZVI010000014.1"/>
</dbReference>
<evidence type="ECO:0000259" key="3">
    <source>
        <dbReference type="Pfam" id="PF20611"/>
    </source>
</evidence>
<feature type="region of interest" description="Disordered" evidence="1">
    <location>
        <begin position="197"/>
        <end position="303"/>
    </location>
</feature>
<feature type="region of interest" description="Disordered" evidence="1">
    <location>
        <begin position="328"/>
        <end position="360"/>
    </location>
</feature>
<dbReference type="EMBL" id="JBEZVI010000014">
    <property type="protein sequence ID" value="MEU3712077.1"/>
    <property type="molecule type" value="Genomic_DNA"/>
</dbReference>
<feature type="transmembrane region" description="Helical" evidence="2">
    <location>
        <begin position="309"/>
        <end position="328"/>
    </location>
</feature>
<name>A0ABV2Z261_9ACTN</name>
<keyword evidence="2" id="KW-0472">Membrane</keyword>
<protein>
    <submittedName>
        <fullName evidence="4">DUF6801 domain-containing protein</fullName>
    </submittedName>
</protein>
<dbReference type="Pfam" id="PF20611">
    <property type="entry name" value="DUF6801"/>
    <property type="match status" value="1"/>
</dbReference>
<sequence length="443" mass="43182">MNIRCGGPRAKTVLAVATVSAVTSGVLGIGGAGSASARTLTRTFAYTCSAQMMGVQPLTVKITSDLPKSVPVGAPSRNITVKAVAQVDASFTEWLAKAGMTSLRGTAEAQAQVSAPKNDFGLTVPFRLSTAHVPASGPFSIDATGNATAPTFHHPGRGTVTAGDLTLHLAATNGNLSLVADAPCTLNPGQSKVVTAFDVTTPGSGSSPAPHPSTGSGASVTPRPTAGSAGAPAPGPTAGPVGAAAPGEPTAGSTGAAPTAHGAPAPGTPSPGVSGGAPKATVPAHAAPGSAEPAPAGKASTGGPSTRDLILLAVGVLAACAAAFGLGARRRNNGRPGGDGEERRPLVPPQGPLAEGVEGGVDGRHQRTILTATVPWPRGHGGAGRRVSEGRNVVLGRRPTVAPGAGARGCGAEAAVPQPGPRDGDDTGAVPDERSGTAYVRQP</sequence>
<proteinExistence type="predicted"/>
<feature type="compositionally biased region" description="Low complexity" evidence="1">
    <location>
        <begin position="200"/>
        <end position="299"/>
    </location>
</feature>